<evidence type="ECO:0000256" key="2">
    <source>
        <dbReference type="ARBA" id="ARBA00022801"/>
    </source>
</evidence>
<dbReference type="Proteomes" id="UP000054600">
    <property type="component" value="Unassembled WGS sequence"/>
</dbReference>
<dbReference type="OrthoDB" id="9807767at2"/>
<dbReference type="GO" id="GO:0005737">
    <property type="term" value="C:cytoplasm"/>
    <property type="evidence" value="ECO:0007669"/>
    <property type="project" value="UniProtKB-SubCell"/>
</dbReference>
<dbReference type="Pfam" id="PF02545">
    <property type="entry name" value="Maf"/>
    <property type="match status" value="1"/>
</dbReference>
<evidence type="ECO:0000313" key="5">
    <source>
        <dbReference type="EMBL" id="KTD64224.1"/>
    </source>
</evidence>
<name>A0A0W0Z4Y8_9GAMM</name>
<feature type="site" description="Important for substrate specificity" evidence="4">
    <location>
        <position position="74"/>
    </location>
</feature>
<keyword evidence="2 4" id="KW-0378">Hydrolase</keyword>
<comment type="caution">
    <text evidence="5">The sequence shown here is derived from an EMBL/GenBank/DDBJ whole genome shotgun (WGS) entry which is preliminary data.</text>
</comment>
<feature type="site" description="Important for substrate specificity" evidence="4">
    <location>
        <position position="11"/>
    </location>
</feature>
<keyword evidence="4" id="KW-0963">Cytoplasm</keyword>
<dbReference type="PANTHER" id="PTHR43213:SF5">
    <property type="entry name" value="BIFUNCTIONAL DTTP_UTP PYROPHOSPHATASE_METHYLTRANSFERASE PROTEIN-RELATED"/>
    <property type="match status" value="1"/>
</dbReference>
<dbReference type="HAMAP" id="MF_00528">
    <property type="entry name" value="Maf"/>
    <property type="match status" value="1"/>
</dbReference>
<dbReference type="InterPro" id="IPR003697">
    <property type="entry name" value="Maf-like"/>
</dbReference>
<comment type="catalytic activity">
    <reaction evidence="4">
        <text>UTP + H2O = UMP + diphosphate + H(+)</text>
        <dbReference type="Rhea" id="RHEA:29395"/>
        <dbReference type="ChEBI" id="CHEBI:15377"/>
        <dbReference type="ChEBI" id="CHEBI:15378"/>
        <dbReference type="ChEBI" id="CHEBI:33019"/>
        <dbReference type="ChEBI" id="CHEBI:46398"/>
        <dbReference type="ChEBI" id="CHEBI:57865"/>
        <dbReference type="EC" id="3.6.1.9"/>
    </reaction>
</comment>
<comment type="function">
    <text evidence="4">Nucleoside triphosphate pyrophosphatase that hydrolyzes dTTP and UTP. May have a dual role in cell division arrest and in preventing the incorporation of modified nucleotides into cellular nucleic acids.</text>
</comment>
<dbReference type="AlphaFoldDB" id="A0A0W0Z4Y8"/>
<dbReference type="eggNOG" id="COG0424">
    <property type="taxonomic scope" value="Bacteria"/>
</dbReference>
<organism evidence="5 6">
    <name type="scientific">Legionella shakespearei DSM 23087</name>
    <dbReference type="NCBI Taxonomy" id="1122169"/>
    <lineage>
        <taxon>Bacteria</taxon>
        <taxon>Pseudomonadati</taxon>
        <taxon>Pseudomonadota</taxon>
        <taxon>Gammaproteobacteria</taxon>
        <taxon>Legionellales</taxon>
        <taxon>Legionellaceae</taxon>
        <taxon>Legionella</taxon>
    </lineage>
</organism>
<evidence type="ECO:0000256" key="4">
    <source>
        <dbReference type="HAMAP-Rule" id="MF_00528"/>
    </source>
</evidence>
<comment type="subcellular location">
    <subcellularLocation>
        <location evidence="4">Cytoplasm</location>
    </subcellularLocation>
</comment>
<evidence type="ECO:0000313" key="6">
    <source>
        <dbReference type="Proteomes" id="UP000054600"/>
    </source>
</evidence>
<comment type="caution">
    <text evidence="4">Lacks conserved residue(s) required for the propagation of feature annotation.</text>
</comment>
<comment type="similarity">
    <text evidence="4">Belongs to the Maf family. YhdE subfamily.</text>
</comment>
<dbReference type="CDD" id="cd00555">
    <property type="entry name" value="Maf"/>
    <property type="match status" value="1"/>
</dbReference>
<dbReference type="STRING" id="1122169.Lsha_0655"/>
<protein>
    <recommendedName>
        <fullName evidence="4">dTTP/UTP pyrophosphatase</fullName>
        <shortName evidence="4">dTTPase/UTPase</shortName>
        <ecNumber evidence="4">3.6.1.9</ecNumber>
    </recommendedName>
    <alternativeName>
        <fullName evidence="4">Nucleoside triphosphate pyrophosphatase</fullName>
    </alternativeName>
    <alternativeName>
        <fullName evidence="4">Nucleotide pyrophosphatase</fullName>
        <shortName evidence="4">Nucleotide PPase</shortName>
    </alternativeName>
</protein>
<dbReference type="SUPFAM" id="SSF52972">
    <property type="entry name" value="ITPase-like"/>
    <property type="match status" value="1"/>
</dbReference>
<feature type="active site" description="Proton acceptor" evidence="4">
    <location>
        <position position="73"/>
    </location>
</feature>
<accession>A0A0W0Z4Y8</accession>
<reference evidence="5 6" key="1">
    <citation type="submission" date="2015-11" db="EMBL/GenBank/DDBJ databases">
        <title>Genomic analysis of 38 Legionella species identifies large and diverse effector repertoires.</title>
        <authorList>
            <person name="Burstein D."/>
            <person name="Amaro F."/>
            <person name="Zusman T."/>
            <person name="Lifshitz Z."/>
            <person name="Cohen O."/>
            <person name="Gilbert J.A."/>
            <person name="Pupko T."/>
            <person name="Shuman H.A."/>
            <person name="Segal G."/>
        </authorList>
    </citation>
    <scope>NUCLEOTIDE SEQUENCE [LARGE SCALE GENOMIC DNA]</scope>
    <source>
        <strain evidence="5 6">ATCC 49655</strain>
    </source>
</reference>
<dbReference type="GO" id="GO:0036218">
    <property type="term" value="F:dTTP diphosphatase activity"/>
    <property type="evidence" value="ECO:0007669"/>
    <property type="project" value="RHEA"/>
</dbReference>
<comment type="catalytic activity">
    <reaction evidence="4">
        <text>dTTP + H2O = dTMP + diphosphate + H(+)</text>
        <dbReference type="Rhea" id="RHEA:28534"/>
        <dbReference type="ChEBI" id="CHEBI:15377"/>
        <dbReference type="ChEBI" id="CHEBI:15378"/>
        <dbReference type="ChEBI" id="CHEBI:33019"/>
        <dbReference type="ChEBI" id="CHEBI:37568"/>
        <dbReference type="ChEBI" id="CHEBI:63528"/>
        <dbReference type="EC" id="3.6.1.9"/>
    </reaction>
</comment>
<dbReference type="Gene3D" id="3.90.950.10">
    <property type="match status" value="1"/>
</dbReference>
<keyword evidence="6" id="KW-1185">Reference proteome</keyword>
<comment type="cofactor">
    <cofactor evidence="1 4">
        <name>a divalent metal cation</name>
        <dbReference type="ChEBI" id="CHEBI:60240"/>
    </cofactor>
</comment>
<dbReference type="PATRIC" id="fig|1122169.6.peg.748"/>
<dbReference type="EC" id="3.6.1.9" evidence="4"/>
<dbReference type="RefSeq" id="WP_018578570.1">
    <property type="nucleotide sequence ID" value="NZ_KB892436.1"/>
</dbReference>
<gene>
    <name evidence="5" type="primary">yhdE</name>
    <name evidence="5" type="ORF">Lsha_0655</name>
</gene>
<dbReference type="PIRSF" id="PIRSF006305">
    <property type="entry name" value="Maf"/>
    <property type="match status" value="1"/>
</dbReference>
<dbReference type="InterPro" id="IPR029001">
    <property type="entry name" value="ITPase-like_fam"/>
</dbReference>
<evidence type="ECO:0000256" key="1">
    <source>
        <dbReference type="ARBA" id="ARBA00001968"/>
    </source>
</evidence>
<dbReference type="NCBIfam" id="TIGR00172">
    <property type="entry name" value="maf"/>
    <property type="match status" value="1"/>
</dbReference>
<sequence>MNIYLASKSPRRQELLRQMDVAFELLLVDTPEIVQPGELPEEYSKRVTQEKMSASWNTVIQNELPLMPVLCADTEVILDGKIMGKPQDEQDAYQMLKSYANRSHQVITSVGLIYNDYQKIIMNTTEVTFSAMTDEEIKHYLASGNYKDKAGSYGIQSYIGQFISRIEGCFDSVMGLPLNTVRELLLDFKRHSKNLA</sequence>
<dbReference type="GO" id="GO:0009117">
    <property type="term" value="P:nucleotide metabolic process"/>
    <property type="evidence" value="ECO:0007669"/>
    <property type="project" value="UniProtKB-KW"/>
</dbReference>
<dbReference type="GO" id="GO:0036221">
    <property type="term" value="F:UTP diphosphatase activity"/>
    <property type="evidence" value="ECO:0007669"/>
    <property type="project" value="RHEA"/>
</dbReference>
<keyword evidence="3 4" id="KW-0546">Nucleotide metabolism</keyword>
<proteinExistence type="inferred from homology"/>
<dbReference type="PANTHER" id="PTHR43213">
    <property type="entry name" value="BIFUNCTIONAL DTTP/UTP PYROPHOSPHATASE/METHYLTRANSFERASE PROTEIN-RELATED"/>
    <property type="match status" value="1"/>
</dbReference>
<evidence type="ECO:0000256" key="3">
    <source>
        <dbReference type="ARBA" id="ARBA00023080"/>
    </source>
</evidence>
<feature type="site" description="Important for substrate specificity" evidence="4">
    <location>
        <position position="156"/>
    </location>
</feature>
<dbReference type="EMBL" id="LNYW01000019">
    <property type="protein sequence ID" value="KTD64224.1"/>
    <property type="molecule type" value="Genomic_DNA"/>
</dbReference>